<gene>
    <name evidence="1" type="ORF">PAPOLLO_LOCUS20779</name>
</gene>
<dbReference type="EMBL" id="CAJQZP010001283">
    <property type="protein sequence ID" value="CAG5036322.1"/>
    <property type="molecule type" value="Genomic_DNA"/>
</dbReference>
<sequence length="98" mass="11311">MVSTGSSMMNIQTVISHTTEETLPKASTSEEAYQIGKQCKPQKQRDGSKKKVFYIEKIKKFKTCQQLKTRLLKLQNKCKDVKKSYRVAEMKPKGRKLL</sequence>
<comment type="caution">
    <text evidence="1">The sequence shown here is derived from an EMBL/GenBank/DDBJ whole genome shotgun (WGS) entry which is preliminary data.</text>
</comment>
<evidence type="ECO:0000313" key="2">
    <source>
        <dbReference type="Proteomes" id="UP000691718"/>
    </source>
</evidence>
<keyword evidence="2" id="KW-1185">Reference proteome</keyword>
<organism evidence="1 2">
    <name type="scientific">Parnassius apollo</name>
    <name type="common">Apollo butterfly</name>
    <name type="synonym">Papilio apollo</name>
    <dbReference type="NCBI Taxonomy" id="110799"/>
    <lineage>
        <taxon>Eukaryota</taxon>
        <taxon>Metazoa</taxon>
        <taxon>Ecdysozoa</taxon>
        <taxon>Arthropoda</taxon>
        <taxon>Hexapoda</taxon>
        <taxon>Insecta</taxon>
        <taxon>Pterygota</taxon>
        <taxon>Neoptera</taxon>
        <taxon>Endopterygota</taxon>
        <taxon>Lepidoptera</taxon>
        <taxon>Glossata</taxon>
        <taxon>Ditrysia</taxon>
        <taxon>Papilionoidea</taxon>
        <taxon>Papilionidae</taxon>
        <taxon>Parnassiinae</taxon>
        <taxon>Parnassini</taxon>
        <taxon>Parnassius</taxon>
        <taxon>Parnassius</taxon>
    </lineage>
</organism>
<accession>A0A8S3XQU8</accession>
<protein>
    <submittedName>
        <fullName evidence="1">(apollo) hypothetical protein</fullName>
    </submittedName>
</protein>
<dbReference type="AlphaFoldDB" id="A0A8S3XQU8"/>
<evidence type="ECO:0000313" key="1">
    <source>
        <dbReference type="EMBL" id="CAG5036322.1"/>
    </source>
</evidence>
<name>A0A8S3XQU8_PARAO</name>
<proteinExistence type="predicted"/>
<dbReference type="Proteomes" id="UP000691718">
    <property type="component" value="Unassembled WGS sequence"/>
</dbReference>
<reference evidence="1" key="1">
    <citation type="submission" date="2021-04" db="EMBL/GenBank/DDBJ databases">
        <authorList>
            <person name="Tunstrom K."/>
        </authorList>
    </citation>
    <scope>NUCLEOTIDE SEQUENCE</scope>
</reference>